<gene>
    <name evidence="1" type="ORF">FNU79_18565</name>
</gene>
<reference evidence="1 2" key="1">
    <citation type="submission" date="2019-07" db="EMBL/GenBank/DDBJ databases">
        <title>Deinococcus detaillus sp. nov., isolated from humus soil in Antarctica.</title>
        <authorList>
            <person name="Zhang K."/>
        </authorList>
    </citation>
    <scope>NUCLEOTIDE SEQUENCE [LARGE SCALE GENOMIC DNA]</scope>
    <source>
        <strain evidence="1 2">H1</strain>
    </source>
</reference>
<dbReference type="AlphaFoldDB" id="A0A553UFF5"/>
<protein>
    <submittedName>
        <fullName evidence="1">Uncharacterized protein</fullName>
    </submittedName>
</protein>
<name>A0A553UFF5_9DEIO</name>
<dbReference type="OrthoDB" id="71675at2"/>
<dbReference type="Proteomes" id="UP000316092">
    <property type="component" value="Unassembled WGS sequence"/>
</dbReference>
<sequence length="348" mass="37334">MLSLSLTAVLDRARVAVIQTTTTNTAPAAPASITRWQQQTRADNAARAAALPRLGVSMNRTAPPAAPRVLATYPNADTVRSGRPLKVGEAVLWNFLHRLALDLGRERGHTALPSQITFHLPAVTVAGVLGFTPRHLRRLAAGLERAGLIDQGGHAQRVGLRNLWDGSLWAVRTDTRADPPRVTAEEWQHNWRPDFEADVIGKTGAAAEMSLLLSSSAEPEMLYATAKRRAAVPGVQNAPLPSSRDMPTPAGLRDALDGLAALWHLHGSKRPRAVGRLASQIAAALCEPERRRYWAGVVWQALTAQDEGRTGGLSALAAQFDRLAADLLEGAPWKSPGAVLAARLRPSS</sequence>
<keyword evidence="2" id="KW-1185">Reference proteome</keyword>
<accession>A0A553UFF5</accession>
<dbReference type="RefSeq" id="WP_143722278.1">
    <property type="nucleotide sequence ID" value="NZ_VKDB01000057.1"/>
</dbReference>
<dbReference type="EMBL" id="VKDB01000057">
    <property type="protein sequence ID" value="TSA78940.1"/>
    <property type="molecule type" value="Genomic_DNA"/>
</dbReference>
<proteinExistence type="predicted"/>
<evidence type="ECO:0000313" key="2">
    <source>
        <dbReference type="Proteomes" id="UP000316092"/>
    </source>
</evidence>
<organism evidence="1 2">
    <name type="scientific">Deinococcus detaillensis</name>
    <dbReference type="NCBI Taxonomy" id="2592048"/>
    <lineage>
        <taxon>Bacteria</taxon>
        <taxon>Thermotogati</taxon>
        <taxon>Deinococcota</taxon>
        <taxon>Deinococci</taxon>
        <taxon>Deinococcales</taxon>
        <taxon>Deinococcaceae</taxon>
        <taxon>Deinococcus</taxon>
    </lineage>
</organism>
<evidence type="ECO:0000313" key="1">
    <source>
        <dbReference type="EMBL" id="TSA78940.1"/>
    </source>
</evidence>
<comment type="caution">
    <text evidence="1">The sequence shown here is derived from an EMBL/GenBank/DDBJ whole genome shotgun (WGS) entry which is preliminary data.</text>
</comment>